<dbReference type="GO" id="GO:0031593">
    <property type="term" value="F:polyubiquitin modification-dependent protein binding"/>
    <property type="evidence" value="ECO:0007669"/>
    <property type="project" value="TreeGrafter"/>
</dbReference>
<name>A0A8J7NJN5_ATRSP</name>
<dbReference type="SUPFAM" id="SSF52540">
    <property type="entry name" value="P-loop containing nucleoside triphosphate hydrolases"/>
    <property type="match status" value="2"/>
</dbReference>
<sequence>MENMSLQVLPLDPVDQGTQRCRLGPRLMESLGLNIGTPVHISVLDGGCLCTAWPRSDLAEGFLQFDTKCTTGDLIGGIPRPLAVSPSQIKKIVCPKLKGIRVDVIVRHMEFKKCSPPSLLPELVKDLLRGLYVSPDHVVPVASLETPVELIEVRHIHPCGSEAGLITAKTSIEVSQVKTLSQHKTQLQHSSKIPLGGMDAVCASLTEILKLPLLYPRSLQRLGLSCPRGVLLIGPPGVGKTLLVRSVAAAVGASLVTVNGPVILGSRPGESEENLRKMFRRAKDMSEEGPCVLFVDEIDSLCPKRAGSSSAPENRVVAQLLTLMDGIGSEGRFVVVGATNQPDTLDPALRRPGRFDREIVIGVPTLLQRKSILDTLSSKMSLSSDVDMNALAEMTTGCVGADLTALCREAALQAILHSSQDSGCHVISMENFLQALKKIQPSCLRSSIGLTDFKHITWDQIGGLEEVKLKLKQSIEWPLKFPEAFLRLGLTRPKGVLLYGPPGCAKTSLVRAAAASSHCSFLSVSGADLFSPYVGDSEKALAQVFRQARACAPSILFLDEIDSVLGTRADGRAPHSVHSRVLSIILNELDGVGLRVVERRGVGRKVCQPEGFPEEHEEDRQLKYQEVCNKDVMVVAATNRPDTLDDALLRPGRLDKIIYVPPPDLEARLAILKICTEKMPLATDVSLNELAERTHLFSGADLENLCKEVALLTLQEESMDASSIKREYFLKSLQSVTPSLSPEQVEFYENLLKR</sequence>
<evidence type="ECO:0000256" key="1">
    <source>
        <dbReference type="ARBA" id="ARBA00004123"/>
    </source>
</evidence>
<evidence type="ECO:0000256" key="16">
    <source>
        <dbReference type="ARBA" id="ARBA00073855"/>
    </source>
</evidence>
<evidence type="ECO:0000256" key="2">
    <source>
        <dbReference type="ARBA" id="ARBA00004186"/>
    </source>
</evidence>
<evidence type="ECO:0000256" key="14">
    <source>
        <dbReference type="ARBA" id="ARBA00061477"/>
    </source>
</evidence>
<keyword evidence="8" id="KW-0378">Hydrolase</keyword>
<evidence type="ECO:0000256" key="4">
    <source>
        <dbReference type="ARBA" id="ARBA00022490"/>
    </source>
</evidence>
<evidence type="ECO:0000256" key="12">
    <source>
        <dbReference type="ARBA" id="ARBA00023242"/>
    </source>
</evidence>
<evidence type="ECO:0000256" key="3">
    <source>
        <dbReference type="ARBA" id="ARBA00012554"/>
    </source>
</evidence>
<dbReference type="PANTHER" id="PTHR23077:SF194">
    <property type="entry name" value="ATPASE FAMILY GENE 2 PROTEIN HOMOLOG B"/>
    <property type="match status" value="1"/>
</dbReference>
<keyword evidence="9" id="KW-0067">ATP-binding</keyword>
<evidence type="ECO:0000256" key="5">
    <source>
        <dbReference type="ARBA" id="ARBA00022517"/>
    </source>
</evidence>
<dbReference type="InterPro" id="IPR050168">
    <property type="entry name" value="AAA_ATPase_domain"/>
</dbReference>
<dbReference type="GO" id="GO:0005819">
    <property type="term" value="C:spindle"/>
    <property type="evidence" value="ECO:0007669"/>
    <property type="project" value="UniProtKB-SubCell"/>
</dbReference>
<dbReference type="GO" id="GO:0034098">
    <property type="term" value="C:VCP-NPL4-UFD1 AAA ATPase complex"/>
    <property type="evidence" value="ECO:0007669"/>
    <property type="project" value="TreeGrafter"/>
</dbReference>
<evidence type="ECO:0000259" key="20">
    <source>
        <dbReference type="SMART" id="SM00382"/>
    </source>
</evidence>
<evidence type="ECO:0000256" key="10">
    <source>
        <dbReference type="ARBA" id="ARBA00022990"/>
    </source>
</evidence>
<dbReference type="PANTHER" id="PTHR23077">
    <property type="entry name" value="AAA-FAMILY ATPASE"/>
    <property type="match status" value="1"/>
</dbReference>
<dbReference type="Gene3D" id="3.40.50.300">
    <property type="entry name" value="P-loop containing nucleotide triphosphate hydrolases"/>
    <property type="match status" value="2"/>
</dbReference>
<evidence type="ECO:0000256" key="13">
    <source>
        <dbReference type="ARBA" id="ARBA00053521"/>
    </source>
</evidence>
<accession>A0A8J7NJN5</accession>
<evidence type="ECO:0000256" key="9">
    <source>
        <dbReference type="ARBA" id="ARBA00022840"/>
    </source>
</evidence>
<keyword evidence="10" id="KW-0007">Acetylation</keyword>
<comment type="caution">
    <text evidence="21">The sequence shown here is derived from an EMBL/GenBank/DDBJ whole genome shotgun (WGS) entry which is preliminary data.</text>
</comment>
<feature type="domain" description="AAA+ ATPase" evidence="20">
    <location>
        <begin position="226"/>
        <end position="365"/>
    </location>
</feature>
<keyword evidence="5" id="KW-0690">Ribosome biogenesis</keyword>
<evidence type="ECO:0000256" key="15">
    <source>
        <dbReference type="ARBA" id="ARBA00065200"/>
    </source>
</evidence>
<organism evidence="21 22">
    <name type="scientific">Atractosteus spatula</name>
    <name type="common">Alligator gar</name>
    <name type="synonym">Lepisosteus spatula</name>
    <dbReference type="NCBI Taxonomy" id="7917"/>
    <lineage>
        <taxon>Eukaryota</taxon>
        <taxon>Metazoa</taxon>
        <taxon>Chordata</taxon>
        <taxon>Craniata</taxon>
        <taxon>Vertebrata</taxon>
        <taxon>Euteleostomi</taxon>
        <taxon>Actinopterygii</taxon>
        <taxon>Neopterygii</taxon>
        <taxon>Holostei</taxon>
        <taxon>Semionotiformes</taxon>
        <taxon>Lepisosteidae</taxon>
        <taxon>Atractosteus</taxon>
    </lineage>
</organism>
<dbReference type="InterPro" id="IPR041569">
    <property type="entry name" value="AAA_lid_3"/>
</dbReference>
<evidence type="ECO:0000256" key="7">
    <source>
        <dbReference type="ARBA" id="ARBA00022741"/>
    </source>
</evidence>
<dbReference type="AlphaFoldDB" id="A0A8J7NJN5"/>
<evidence type="ECO:0000256" key="11">
    <source>
        <dbReference type="ARBA" id="ARBA00023212"/>
    </source>
</evidence>
<comment type="subcellular location">
    <subcellularLocation>
        <location evidence="2">Cytoplasm</location>
        <location evidence="2">Cytoskeleton</location>
        <location evidence="2">Spindle</location>
    </subcellularLocation>
    <subcellularLocation>
        <location evidence="1">Nucleus</location>
    </subcellularLocation>
</comment>
<keyword evidence="12" id="KW-0539">Nucleus</keyword>
<dbReference type="PROSITE" id="PS00674">
    <property type="entry name" value="AAA"/>
    <property type="match status" value="1"/>
</dbReference>
<dbReference type="Proteomes" id="UP000736164">
    <property type="component" value="Unassembled WGS sequence"/>
</dbReference>
<dbReference type="FunFam" id="3.40.50.300:FF:001161">
    <property type="entry name" value="spermatogenesis-associated protein 5-like protein 1"/>
    <property type="match status" value="1"/>
</dbReference>
<comment type="function">
    <text evidence="13">ATP-dependent chaperone part of the 55LCC heterohexameric ATPase complex which is chromatin-associated and promotes replisome proteostasis to maintain replication fork progression and genome stability. Required for replication fork progression, sister chromatid cohesion, and chromosome stability. The ATPase activity is specifically enhanced by replication fork DNA and is coupled to cysteine protease-dependent cleavage of replisome substrates in response to replication fork damage. Uses ATPase activity to process replisome substrates in S-phase, facilitating their proteolytic turnover from chromatin to ensure DNA replication and mitotic fidelity. Plays an essential role in the cytoplasmic maturation steps of pre-60S ribosomal particles by promoting the release of shuttling protein RSL24D1/RLP24 from the pre-ribosomal particles.</text>
</comment>
<reference evidence="21" key="1">
    <citation type="journal article" date="2021" name="Cell">
        <title>Tracing the genetic footprints of vertebrate landing in non-teleost ray-finned fishes.</title>
        <authorList>
            <person name="Bi X."/>
            <person name="Wang K."/>
            <person name="Yang L."/>
            <person name="Pan H."/>
            <person name="Jiang H."/>
            <person name="Wei Q."/>
            <person name="Fang M."/>
            <person name="Yu H."/>
            <person name="Zhu C."/>
            <person name="Cai Y."/>
            <person name="He Y."/>
            <person name="Gan X."/>
            <person name="Zeng H."/>
            <person name="Yu D."/>
            <person name="Zhu Y."/>
            <person name="Jiang H."/>
            <person name="Qiu Q."/>
            <person name="Yang H."/>
            <person name="Zhang Y.E."/>
            <person name="Wang W."/>
            <person name="Zhu M."/>
            <person name="He S."/>
            <person name="Zhang G."/>
        </authorList>
    </citation>
    <scope>NUCLEOTIDE SEQUENCE</scope>
    <source>
        <strain evidence="21">Allg_001</strain>
    </source>
</reference>
<evidence type="ECO:0000256" key="6">
    <source>
        <dbReference type="ARBA" id="ARBA00022737"/>
    </source>
</evidence>
<gene>
    <name evidence="21" type="primary">Spata5l1</name>
    <name evidence="21" type="ORF">GTO95_0001590</name>
</gene>
<keyword evidence="11" id="KW-0206">Cytoskeleton</keyword>
<dbReference type="SMART" id="SM00382">
    <property type="entry name" value="AAA"/>
    <property type="match status" value="2"/>
</dbReference>
<dbReference type="CDD" id="cd19503">
    <property type="entry name" value="RecA-like_CDC48_NLV2_r1-like"/>
    <property type="match status" value="1"/>
</dbReference>
<dbReference type="FunFam" id="1.10.8.60:FF:000075">
    <property type="entry name" value="Spermatogenesis-associated protein 5-like protein 1"/>
    <property type="match status" value="1"/>
</dbReference>
<evidence type="ECO:0000256" key="8">
    <source>
        <dbReference type="ARBA" id="ARBA00022801"/>
    </source>
</evidence>
<dbReference type="InterPro" id="IPR003960">
    <property type="entry name" value="ATPase_AAA_CS"/>
</dbReference>
<dbReference type="InterPro" id="IPR027417">
    <property type="entry name" value="P-loop_NTPase"/>
</dbReference>
<keyword evidence="4" id="KW-0963">Cytoplasm</keyword>
<dbReference type="Gene3D" id="1.10.8.60">
    <property type="match status" value="2"/>
</dbReference>
<dbReference type="GO" id="GO:0030970">
    <property type="term" value="P:retrograde protein transport, ER to cytosol"/>
    <property type="evidence" value="ECO:0007669"/>
    <property type="project" value="TreeGrafter"/>
</dbReference>
<evidence type="ECO:0000256" key="17">
    <source>
        <dbReference type="ARBA" id="ARBA00075287"/>
    </source>
</evidence>
<feature type="non-terminal residue" evidence="21">
    <location>
        <position position="1"/>
    </location>
</feature>
<evidence type="ECO:0000313" key="21">
    <source>
        <dbReference type="EMBL" id="MBN3313359.1"/>
    </source>
</evidence>
<dbReference type="EMBL" id="JAAWVO010011627">
    <property type="protein sequence ID" value="MBN3313359.1"/>
    <property type="molecule type" value="Genomic_DNA"/>
</dbReference>
<evidence type="ECO:0000256" key="18">
    <source>
        <dbReference type="ARBA" id="ARBA00082436"/>
    </source>
</evidence>
<dbReference type="Pfam" id="PF17862">
    <property type="entry name" value="AAA_lid_3"/>
    <property type="match status" value="2"/>
</dbReference>
<evidence type="ECO:0000256" key="19">
    <source>
        <dbReference type="ARBA" id="ARBA00084032"/>
    </source>
</evidence>
<dbReference type="GO" id="GO:0051228">
    <property type="term" value="P:mitotic spindle disassembly"/>
    <property type="evidence" value="ECO:0007669"/>
    <property type="project" value="TreeGrafter"/>
</dbReference>
<comment type="subunit">
    <text evidence="15">Part of the 55LCC heterohexameric ATPase complex composed at least of AIRIM, AFG2A, AFG2B and CINP. Associates with pre-60S ribosomal particles.</text>
</comment>
<feature type="non-terminal residue" evidence="21">
    <location>
        <position position="754"/>
    </location>
</feature>
<keyword evidence="7" id="KW-0547">Nucleotide-binding</keyword>
<dbReference type="GO" id="GO:0042254">
    <property type="term" value="P:ribosome biogenesis"/>
    <property type="evidence" value="ECO:0007669"/>
    <property type="project" value="UniProtKB-KW"/>
</dbReference>
<proteinExistence type="inferred from homology"/>
<keyword evidence="6" id="KW-0677">Repeat</keyword>
<dbReference type="Pfam" id="PF00004">
    <property type="entry name" value="AAA"/>
    <property type="match status" value="2"/>
</dbReference>
<dbReference type="FunFam" id="1.10.8.60:FF:000038">
    <property type="entry name" value="spermatogenesis-associated protein 5-like protein 1"/>
    <property type="match status" value="1"/>
</dbReference>
<feature type="domain" description="AAA+ ATPase" evidence="20">
    <location>
        <begin position="492"/>
        <end position="664"/>
    </location>
</feature>
<evidence type="ECO:0000313" key="22">
    <source>
        <dbReference type="Proteomes" id="UP000736164"/>
    </source>
</evidence>
<dbReference type="FunFam" id="3.40.50.300:FF:001081">
    <property type="entry name" value="Spermatogenesis-associated protein 5-like protein 1"/>
    <property type="match status" value="1"/>
</dbReference>
<keyword evidence="22" id="KW-1185">Reference proteome</keyword>
<dbReference type="GO" id="GO:0005524">
    <property type="term" value="F:ATP binding"/>
    <property type="evidence" value="ECO:0007669"/>
    <property type="project" value="UniProtKB-KW"/>
</dbReference>
<dbReference type="InterPro" id="IPR003959">
    <property type="entry name" value="ATPase_AAA_core"/>
</dbReference>
<comment type="similarity">
    <text evidence="14">Belongs to the AAA ATPase family. AFG2 subfamily.</text>
</comment>
<dbReference type="EC" id="3.6.4.10" evidence="3"/>
<dbReference type="GO" id="GO:0016887">
    <property type="term" value="F:ATP hydrolysis activity"/>
    <property type="evidence" value="ECO:0007669"/>
    <property type="project" value="InterPro"/>
</dbReference>
<dbReference type="GO" id="GO:0097352">
    <property type="term" value="P:autophagosome maturation"/>
    <property type="evidence" value="ECO:0007669"/>
    <property type="project" value="TreeGrafter"/>
</dbReference>
<protein>
    <recommendedName>
        <fullName evidence="16">ATPase family gene 2 protein homolog B</fullName>
        <ecNumber evidence="3">3.6.4.10</ecNumber>
    </recommendedName>
    <alternativeName>
        <fullName evidence="18">AFG2 AAA ATPase homolog B</fullName>
    </alternativeName>
    <alternativeName>
        <fullName evidence="17">Ribosome biogenesis protein SPATA5L1</fullName>
    </alternativeName>
    <alternativeName>
        <fullName evidence="19">Spermatogenesis-associated protein 5-like protein 1</fullName>
    </alternativeName>
</protein>
<dbReference type="GO" id="GO:0005634">
    <property type="term" value="C:nucleus"/>
    <property type="evidence" value="ECO:0007669"/>
    <property type="project" value="UniProtKB-SubCell"/>
</dbReference>
<dbReference type="GO" id="GO:0005829">
    <property type="term" value="C:cytosol"/>
    <property type="evidence" value="ECO:0007669"/>
    <property type="project" value="TreeGrafter"/>
</dbReference>
<dbReference type="InterPro" id="IPR003593">
    <property type="entry name" value="AAA+_ATPase"/>
</dbReference>